<protein>
    <submittedName>
        <fullName evidence="1">Uncharacterized protein</fullName>
    </submittedName>
</protein>
<reference evidence="1" key="1">
    <citation type="submission" date="2022-04" db="EMBL/GenBank/DDBJ databases">
        <title>Roseibium sp. CAU 1639 isolated from mud.</title>
        <authorList>
            <person name="Kim W."/>
        </authorList>
    </citation>
    <scope>NUCLEOTIDE SEQUENCE</scope>
    <source>
        <strain evidence="1">CAU 1639</strain>
    </source>
</reference>
<evidence type="ECO:0000313" key="1">
    <source>
        <dbReference type="EMBL" id="MCK7614319.1"/>
    </source>
</evidence>
<keyword evidence="2" id="KW-1185">Reference proteome</keyword>
<sequence>MAGVMPIGRSGAVCVGGSNLSQNEAAQRPGAEIAFRMSMKTRENAAAQIYLIATQRLRFNQFSVRFPTVISAGAKIFSRLKKGHPFCPFSRASDQSRNLAETSRSLC</sequence>
<name>A0ABT0GXZ6_9HYPH</name>
<gene>
    <name evidence="1" type="ORF">M0H32_19280</name>
</gene>
<proteinExistence type="predicted"/>
<comment type="caution">
    <text evidence="1">The sequence shown here is derived from an EMBL/GenBank/DDBJ whole genome shotgun (WGS) entry which is preliminary data.</text>
</comment>
<organism evidence="1 2">
    <name type="scientific">Roseibium sediminicola</name>
    <dbReference type="NCBI Taxonomy" id="2933272"/>
    <lineage>
        <taxon>Bacteria</taxon>
        <taxon>Pseudomonadati</taxon>
        <taxon>Pseudomonadota</taxon>
        <taxon>Alphaproteobacteria</taxon>
        <taxon>Hyphomicrobiales</taxon>
        <taxon>Stappiaceae</taxon>
        <taxon>Roseibium</taxon>
    </lineage>
</organism>
<dbReference type="EMBL" id="JALNMJ010000015">
    <property type="protein sequence ID" value="MCK7614319.1"/>
    <property type="molecule type" value="Genomic_DNA"/>
</dbReference>
<evidence type="ECO:0000313" key="2">
    <source>
        <dbReference type="Proteomes" id="UP001431221"/>
    </source>
</evidence>
<dbReference type="RefSeq" id="WP_248156820.1">
    <property type="nucleotide sequence ID" value="NZ_JALNMJ010000015.1"/>
</dbReference>
<accession>A0ABT0GXZ6</accession>
<dbReference type="Proteomes" id="UP001431221">
    <property type="component" value="Unassembled WGS sequence"/>
</dbReference>